<sequence length="269" mass="31006">MVNFGAKNTIPTNFQQRKIYEHNEQVSQPCICPDLGLPFVHDLKKERQQATIDDFNNNILQDFVVNLWYSDMTPDKEASQLIDAIILTRYVVHLVRKLHNCDVLKSFEREDPTFYVGLDPESGQTIISGMLQKVDATVGKPRVNFRETITQHYEPFDSGYSRKMQMVANTGHMEVTLEIHQMTYFCLNGLIWPDRTPYPALNEVKYCYQSIKISFTNGVIKITNTNFFQTTEDLEFNWVVEGDGCKLHSGTLSLLTLEFNWVIEDESGS</sequence>
<dbReference type="Gene3D" id="2.60.40.10">
    <property type="entry name" value="Immunoglobulins"/>
    <property type="match status" value="1"/>
</dbReference>
<protein>
    <recommendedName>
        <fullName evidence="2">beta-galactosidase</fullName>
        <ecNumber evidence="2">3.2.1.23</ecNumber>
    </recommendedName>
</protein>
<name>A0A9R1UT96_LACSA</name>
<dbReference type="Gene3D" id="3.30.70.870">
    <property type="entry name" value="Elongation Factor G (Translational Gtpase), domain 3"/>
    <property type="match status" value="1"/>
</dbReference>
<keyword evidence="4" id="KW-0326">Glycosidase</keyword>
<keyword evidence="7" id="KW-1185">Reference proteome</keyword>
<gene>
    <name evidence="6" type="ORF">LSAT_V11C800424990</name>
</gene>
<evidence type="ECO:0000256" key="3">
    <source>
        <dbReference type="ARBA" id="ARBA00022801"/>
    </source>
</evidence>
<keyword evidence="3" id="KW-0378">Hydrolase</keyword>
<dbReference type="InterPro" id="IPR013783">
    <property type="entry name" value="Ig-like_fold"/>
</dbReference>
<dbReference type="Proteomes" id="UP000235145">
    <property type="component" value="Unassembled WGS sequence"/>
</dbReference>
<dbReference type="AlphaFoldDB" id="A0A9R1UT96"/>
<evidence type="ECO:0000256" key="4">
    <source>
        <dbReference type="ARBA" id="ARBA00023295"/>
    </source>
</evidence>
<evidence type="ECO:0000256" key="1">
    <source>
        <dbReference type="ARBA" id="ARBA00001412"/>
    </source>
</evidence>
<dbReference type="SUPFAM" id="SSF49303">
    <property type="entry name" value="beta-Galactosidase/glucuronidase domain"/>
    <property type="match status" value="1"/>
</dbReference>
<feature type="domain" description="Elongation Factor G" evidence="5">
    <location>
        <begin position="103"/>
        <end position="130"/>
    </location>
</feature>
<dbReference type="EC" id="3.2.1.23" evidence="2"/>
<proteinExistence type="predicted"/>
<dbReference type="PANTHER" id="PTHR46323:SF2">
    <property type="entry name" value="BETA-GALACTOSIDASE"/>
    <property type="match status" value="1"/>
</dbReference>
<dbReference type="Pfam" id="PF14492">
    <property type="entry name" value="EFG_III"/>
    <property type="match status" value="1"/>
</dbReference>
<comment type="caution">
    <text evidence="6">The sequence shown here is derived from an EMBL/GenBank/DDBJ whole genome shotgun (WGS) entry which is preliminary data.</text>
</comment>
<comment type="catalytic activity">
    <reaction evidence="1">
        <text>Hydrolysis of terminal non-reducing beta-D-galactose residues in beta-D-galactosides.</text>
        <dbReference type="EC" id="3.2.1.23"/>
    </reaction>
</comment>
<dbReference type="InterPro" id="IPR041095">
    <property type="entry name" value="EFG_II"/>
</dbReference>
<dbReference type="PANTHER" id="PTHR46323">
    <property type="entry name" value="BETA-GALACTOSIDASE"/>
    <property type="match status" value="1"/>
</dbReference>
<dbReference type="GO" id="GO:0004565">
    <property type="term" value="F:beta-galactosidase activity"/>
    <property type="evidence" value="ECO:0007669"/>
    <property type="project" value="UniProtKB-EC"/>
</dbReference>
<reference evidence="6 7" key="1">
    <citation type="journal article" date="2017" name="Nat. Commun.">
        <title>Genome assembly with in vitro proximity ligation data and whole-genome triplication in lettuce.</title>
        <authorList>
            <person name="Reyes-Chin-Wo S."/>
            <person name="Wang Z."/>
            <person name="Yang X."/>
            <person name="Kozik A."/>
            <person name="Arikit S."/>
            <person name="Song C."/>
            <person name="Xia L."/>
            <person name="Froenicke L."/>
            <person name="Lavelle D.O."/>
            <person name="Truco M.J."/>
            <person name="Xia R."/>
            <person name="Zhu S."/>
            <person name="Xu C."/>
            <person name="Xu H."/>
            <person name="Xu X."/>
            <person name="Cox K."/>
            <person name="Korf I."/>
            <person name="Meyers B.C."/>
            <person name="Michelmore R.W."/>
        </authorList>
    </citation>
    <scope>NUCLEOTIDE SEQUENCE [LARGE SCALE GENOMIC DNA]</scope>
    <source>
        <strain evidence="7">cv. Salinas</strain>
        <tissue evidence="6">Seedlings</tissue>
    </source>
</reference>
<evidence type="ECO:0000256" key="2">
    <source>
        <dbReference type="ARBA" id="ARBA00012756"/>
    </source>
</evidence>
<dbReference type="EMBL" id="NBSK02000008">
    <property type="protein sequence ID" value="KAJ0192431.1"/>
    <property type="molecule type" value="Genomic_DNA"/>
</dbReference>
<dbReference type="Gene3D" id="3.40.50.12030">
    <property type="entry name" value="Uncharacterised protein family UPF0261, NC domain"/>
    <property type="match status" value="1"/>
</dbReference>
<dbReference type="InterPro" id="IPR050347">
    <property type="entry name" value="Bact_Beta-galactosidase"/>
</dbReference>
<evidence type="ECO:0000313" key="6">
    <source>
        <dbReference type="EMBL" id="KAJ0192431.1"/>
    </source>
</evidence>
<evidence type="ECO:0000259" key="5">
    <source>
        <dbReference type="Pfam" id="PF14492"/>
    </source>
</evidence>
<dbReference type="InterPro" id="IPR036156">
    <property type="entry name" value="Beta-gal/glucu_dom_sf"/>
</dbReference>
<accession>A0A9R1UT96</accession>
<evidence type="ECO:0000313" key="7">
    <source>
        <dbReference type="Proteomes" id="UP000235145"/>
    </source>
</evidence>
<organism evidence="6 7">
    <name type="scientific">Lactuca sativa</name>
    <name type="common">Garden lettuce</name>
    <dbReference type="NCBI Taxonomy" id="4236"/>
    <lineage>
        <taxon>Eukaryota</taxon>
        <taxon>Viridiplantae</taxon>
        <taxon>Streptophyta</taxon>
        <taxon>Embryophyta</taxon>
        <taxon>Tracheophyta</taxon>
        <taxon>Spermatophyta</taxon>
        <taxon>Magnoliopsida</taxon>
        <taxon>eudicotyledons</taxon>
        <taxon>Gunneridae</taxon>
        <taxon>Pentapetalae</taxon>
        <taxon>asterids</taxon>
        <taxon>campanulids</taxon>
        <taxon>Asterales</taxon>
        <taxon>Asteraceae</taxon>
        <taxon>Cichorioideae</taxon>
        <taxon>Cichorieae</taxon>
        <taxon>Lactucinae</taxon>
        <taxon>Lactuca</taxon>
    </lineage>
</organism>